<evidence type="ECO:0000259" key="1">
    <source>
        <dbReference type="Pfam" id="PF09917"/>
    </source>
</evidence>
<gene>
    <name evidence="2" type="ORF">CLV89_11023</name>
</gene>
<proteinExistence type="predicted"/>
<evidence type="ECO:0000313" key="2">
    <source>
        <dbReference type="EMBL" id="PRZ46355.1"/>
    </source>
</evidence>
<dbReference type="Proteomes" id="UP000237718">
    <property type="component" value="Unassembled WGS sequence"/>
</dbReference>
<accession>A0A2T1ACM6</accession>
<dbReference type="OrthoDB" id="9811671at2"/>
<reference evidence="2 3" key="1">
    <citation type="submission" date="2018-03" db="EMBL/GenBank/DDBJ databases">
        <title>Genomic Encyclopedia of Archaeal and Bacterial Type Strains, Phase II (KMG-II): from individual species to whole genera.</title>
        <authorList>
            <person name="Goeker M."/>
        </authorList>
    </citation>
    <scope>NUCLEOTIDE SEQUENCE [LARGE SCALE GENOMIC DNA]</scope>
    <source>
        <strain evidence="2 3">DSM 25328</strain>
    </source>
</reference>
<dbReference type="EMBL" id="PVUF01000010">
    <property type="protein sequence ID" value="PRZ46355.1"/>
    <property type="molecule type" value="Genomic_DNA"/>
</dbReference>
<name>A0A2T1ACM6_TRISK</name>
<comment type="caution">
    <text evidence="2">The sequence shown here is derived from an EMBL/GenBank/DDBJ whole genome shotgun (WGS) entry which is preliminary data.</text>
</comment>
<sequence length="208" mass="22149">MKITKSSGGWPTSGLTLRDTALLVSIAVGACAASDQEGEIVARAISPLEGYWTLSDAPNTVLIEPCETGSEKLCGRLVVFEGDPNARDAFNPDLFAWGEKICNSVVISDLEATKEPQSYAGRFYDPGDGEDLNLIISMTSHNVIEARAYYGASIDEAVDLGVAAATGELPVFATVSYATRAIIGKKHLGETFSWVRTAKPQQLCSDAL</sequence>
<dbReference type="Gene3D" id="2.40.128.520">
    <property type="match status" value="1"/>
</dbReference>
<feature type="domain" description="DUF2147" evidence="1">
    <location>
        <begin position="50"/>
        <end position="153"/>
    </location>
</feature>
<protein>
    <submittedName>
        <fullName evidence="2">Uncharacterized protein DUF2147</fullName>
    </submittedName>
</protein>
<dbReference type="AlphaFoldDB" id="A0A2T1ACM6"/>
<dbReference type="PROSITE" id="PS51257">
    <property type="entry name" value="PROKAR_LIPOPROTEIN"/>
    <property type="match status" value="1"/>
</dbReference>
<dbReference type="RefSeq" id="WP_106164488.1">
    <property type="nucleotide sequence ID" value="NZ_PVUF01000010.1"/>
</dbReference>
<dbReference type="InterPro" id="IPR019223">
    <property type="entry name" value="DUF2147"/>
</dbReference>
<dbReference type="Pfam" id="PF09917">
    <property type="entry name" value="DUF2147"/>
    <property type="match status" value="1"/>
</dbReference>
<evidence type="ECO:0000313" key="3">
    <source>
        <dbReference type="Proteomes" id="UP000237718"/>
    </source>
</evidence>
<organism evidence="2 3">
    <name type="scientific">Tritonibacter scottomollicae</name>
    <name type="common">Epibacterium scottomollicae</name>
    <dbReference type="NCBI Taxonomy" id="483013"/>
    <lineage>
        <taxon>Bacteria</taxon>
        <taxon>Pseudomonadati</taxon>
        <taxon>Pseudomonadota</taxon>
        <taxon>Alphaproteobacteria</taxon>
        <taxon>Rhodobacterales</taxon>
        <taxon>Paracoccaceae</taxon>
        <taxon>Tritonibacter</taxon>
    </lineage>
</organism>